<dbReference type="InterPro" id="IPR005814">
    <property type="entry name" value="Aminotrans_3"/>
</dbReference>
<evidence type="ECO:0000256" key="15">
    <source>
        <dbReference type="ARBA" id="ARBA00050054"/>
    </source>
</evidence>
<evidence type="ECO:0000256" key="13">
    <source>
        <dbReference type="ARBA" id="ARBA00031787"/>
    </source>
</evidence>
<dbReference type="Gene3D" id="3.90.1150.10">
    <property type="entry name" value="Aspartate Aminotransferase, domain 1"/>
    <property type="match status" value="1"/>
</dbReference>
<dbReference type="GO" id="GO:0034386">
    <property type="term" value="F:4-aminobutyrate:2-oxoglutarate transaminase activity"/>
    <property type="evidence" value="ECO:0007669"/>
    <property type="project" value="UniProtKB-EC"/>
</dbReference>
<dbReference type="InterPro" id="IPR050103">
    <property type="entry name" value="Class-III_PLP-dep_AT"/>
</dbReference>
<comment type="catalytic activity">
    <reaction evidence="14">
        <text>4-aminobutanoate + 2-oxoglutarate = succinate semialdehyde + L-glutamate</text>
        <dbReference type="Rhea" id="RHEA:23352"/>
        <dbReference type="ChEBI" id="CHEBI:16810"/>
        <dbReference type="ChEBI" id="CHEBI:29985"/>
        <dbReference type="ChEBI" id="CHEBI:57706"/>
        <dbReference type="ChEBI" id="CHEBI:59888"/>
        <dbReference type="EC" id="2.6.1.19"/>
    </reaction>
</comment>
<dbReference type="InterPro" id="IPR015421">
    <property type="entry name" value="PyrdxlP-dep_Trfase_major"/>
</dbReference>
<dbReference type="InterPro" id="IPR049704">
    <property type="entry name" value="Aminotrans_3_PPA_site"/>
</dbReference>
<evidence type="ECO:0000256" key="1">
    <source>
        <dbReference type="ARBA" id="ARBA00001750"/>
    </source>
</evidence>
<evidence type="ECO:0000256" key="14">
    <source>
        <dbReference type="ARBA" id="ARBA00048021"/>
    </source>
</evidence>
<evidence type="ECO:0000256" key="10">
    <source>
        <dbReference type="ARBA" id="ARBA00029760"/>
    </source>
</evidence>
<dbReference type="CDD" id="cd00610">
    <property type="entry name" value="OAT_like"/>
    <property type="match status" value="1"/>
</dbReference>
<evidence type="ECO:0000256" key="11">
    <source>
        <dbReference type="ARBA" id="ARBA00030204"/>
    </source>
</evidence>
<name>A0ABW1J5T4_9PSEU</name>
<accession>A0ABW1J5T4</accession>
<evidence type="ECO:0000256" key="4">
    <source>
        <dbReference type="ARBA" id="ARBA00008954"/>
    </source>
</evidence>
<dbReference type="NCBIfam" id="NF004714">
    <property type="entry name" value="PRK06058.1"/>
    <property type="match status" value="1"/>
</dbReference>
<evidence type="ECO:0000256" key="3">
    <source>
        <dbReference type="ARBA" id="ARBA00005176"/>
    </source>
</evidence>
<sequence>MVARYPLLATDVPGPASAALHARRTKAVSAAVGTGLPVYIEEASGALLRDVDGNELIDFASGIAVTSVGNGAPRVVSGVREQVERFTHTCFMVTAYEPYVEVCERLNELTPGRHDKRSALFNSGAEAVENAVKIARYATGRDTVVAFDHAYHGRTNLTMALTAKSMPYKSGFGPFAGEIHRVPMAYPYRWPTGPQGCAEEAFEGFVAQVRAQVGEQNTAAVILEPIQGEGGFIVPAAGFVARVARWCRENGIVFIADEIQTGFCRTGDWFACEHEGVVPDLITTGKAIAGGLPLAAVTGRAELMDAVHTGGLGGTYGGNPVACAAALGAIETMRVEHLATRAAELGEILRSRLVALAEKYDAIGDVRGRGLMQAVELVSDRDAKTPDAATTAAVNQACHRAGLLTLTCGTYGNVVRFLPPLVITEELLDRGISIFESALGEVAGT</sequence>
<keyword evidence="7 17" id="KW-0032">Aminotransferase</keyword>
<dbReference type="NCBIfam" id="TIGR00700">
    <property type="entry name" value="GABAtrnsam"/>
    <property type="match status" value="1"/>
</dbReference>
<comment type="cofactor">
    <cofactor evidence="2">
        <name>pyridoxal 5'-phosphate</name>
        <dbReference type="ChEBI" id="CHEBI:597326"/>
    </cofactor>
</comment>
<dbReference type="Proteomes" id="UP001596302">
    <property type="component" value="Unassembled WGS sequence"/>
</dbReference>
<dbReference type="Gene3D" id="3.40.640.10">
    <property type="entry name" value="Type I PLP-dependent aspartate aminotransferase-like (Major domain)"/>
    <property type="match status" value="1"/>
</dbReference>
<keyword evidence="18" id="KW-1185">Reference proteome</keyword>
<dbReference type="InterPro" id="IPR015422">
    <property type="entry name" value="PyrdxlP-dep_Trfase_small"/>
</dbReference>
<protein>
    <recommendedName>
        <fullName evidence="12">(S)-3-amino-2-methylpropionate transaminase</fullName>
        <ecNumber evidence="6">2.6.1.19</ecNumber>
        <ecNumber evidence="5">2.6.1.22</ecNumber>
    </recommendedName>
    <alternativeName>
        <fullName evidence="13">GABA aminotransferase</fullName>
    </alternativeName>
    <alternativeName>
        <fullName evidence="11">Gamma-amino-N-butyrate transaminase</fullName>
    </alternativeName>
    <alternativeName>
        <fullName evidence="15">Glutamate:succinic semialdehyde transaminase</fullName>
    </alternativeName>
    <alternativeName>
        <fullName evidence="10">L-AIBAT</fullName>
    </alternativeName>
</protein>
<dbReference type="EC" id="2.6.1.19" evidence="6"/>
<dbReference type="SUPFAM" id="SSF53383">
    <property type="entry name" value="PLP-dependent transferases"/>
    <property type="match status" value="1"/>
</dbReference>
<evidence type="ECO:0000256" key="7">
    <source>
        <dbReference type="ARBA" id="ARBA00022576"/>
    </source>
</evidence>
<dbReference type="InterPro" id="IPR004632">
    <property type="entry name" value="4NH2But_aminotransferase_bac"/>
</dbReference>
<dbReference type="EC" id="2.6.1.22" evidence="5"/>
<dbReference type="RefSeq" id="WP_379586228.1">
    <property type="nucleotide sequence ID" value="NZ_JBHSQW010000034.1"/>
</dbReference>
<evidence type="ECO:0000256" key="8">
    <source>
        <dbReference type="ARBA" id="ARBA00022679"/>
    </source>
</evidence>
<dbReference type="PROSITE" id="PS00600">
    <property type="entry name" value="AA_TRANSFER_CLASS_3"/>
    <property type="match status" value="1"/>
</dbReference>
<dbReference type="PANTHER" id="PTHR11986">
    <property type="entry name" value="AMINOTRANSFERASE CLASS III"/>
    <property type="match status" value="1"/>
</dbReference>
<organism evidence="17 18">
    <name type="scientific">Pseudonocardia hispaniensis</name>
    <dbReference type="NCBI Taxonomy" id="904933"/>
    <lineage>
        <taxon>Bacteria</taxon>
        <taxon>Bacillati</taxon>
        <taxon>Actinomycetota</taxon>
        <taxon>Actinomycetes</taxon>
        <taxon>Pseudonocardiales</taxon>
        <taxon>Pseudonocardiaceae</taxon>
        <taxon>Pseudonocardia</taxon>
    </lineage>
</organism>
<dbReference type="InterPro" id="IPR015424">
    <property type="entry name" value="PyrdxlP-dep_Trfase"/>
</dbReference>
<evidence type="ECO:0000256" key="6">
    <source>
        <dbReference type="ARBA" id="ARBA00012912"/>
    </source>
</evidence>
<keyword evidence="9 16" id="KW-0663">Pyridoxal phosphate</keyword>
<comment type="pathway">
    <text evidence="3">Amino-acid degradation; 4-aminobutanoate degradation.</text>
</comment>
<reference evidence="18" key="1">
    <citation type="journal article" date="2019" name="Int. J. Syst. Evol. Microbiol.">
        <title>The Global Catalogue of Microorganisms (GCM) 10K type strain sequencing project: providing services to taxonomists for standard genome sequencing and annotation.</title>
        <authorList>
            <consortium name="The Broad Institute Genomics Platform"/>
            <consortium name="The Broad Institute Genome Sequencing Center for Infectious Disease"/>
            <person name="Wu L."/>
            <person name="Ma J."/>
        </authorList>
    </citation>
    <scope>NUCLEOTIDE SEQUENCE [LARGE SCALE GENOMIC DNA]</scope>
    <source>
        <strain evidence="18">CCM 8391</strain>
    </source>
</reference>
<evidence type="ECO:0000313" key="17">
    <source>
        <dbReference type="EMBL" id="MFC5995874.1"/>
    </source>
</evidence>
<evidence type="ECO:0000256" key="9">
    <source>
        <dbReference type="ARBA" id="ARBA00022898"/>
    </source>
</evidence>
<evidence type="ECO:0000256" key="12">
    <source>
        <dbReference type="ARBA" id="ARBA00030857"/>
    </source>
</evidence>
<dbReference type="Pfam" id="PF00202">
    <property type="entry name" value="Aminotran_3"/>
    <property type="match status" value="1"/>
</dbReference>
<dbReference type="EMBL" id="JBHSQW010000034">
    <property type="protein sequence ID" value="MFC5995874.1"/>
    <property type="molecule type" value="Genomic_DNA"/>
</dbReference>
<dbReference type="PIRSF" id="PIRSF000521">
    <property type="entry name" value="Transaminase_4ab_Lys_Orn"/>
    <property type="match status" value="1"/>
</dbReference>
<gene>
    <name evidence="17" type="primary">gabT</name>
    <name evidence="17" type="ORF">ACFQE5_16820</name>
</gene>
<comment type="caution">
    <text evidence="17">The sequence shown here is derived from an EMBL/GenBank/DDBJ whole genome shotgun (WGS) entry which is preliminary data.</text>
</comment>
<evidence type="ECO:0000256" key="16">
    <source>
        <dbReference type="RuleBase" id="RU003560"/>
    </source>
</evidence>
<comment type="catalytic activity">
    <reaction evidence="1">
        <text>(S)-3-amino-2-methylpropanoate + 2-oxoglutarate = 2-methyl-3-oxopropanoate + L-glutamate</text>
        <dbReference type="Rhea" id="RHEA:13993"/>
        <dbReference type="ChEBI" id="CHEBI:16810"/>
        <dbReference type="ChEBI" id="CHEBI:29985"/>
        <dbReference type="ChEBI" id="CHEBI:57700"/>
        <dbReference type="ChEBI" id="CHEBI:58655"/>
        <dbReference type="EC" id="2.6.1.22"/>
    </reaction>
</comment>
<proteinExistence type="inferred from homology"/>
<evidence type="ECO:0000313" key="18">
    <source>
        <dbReference type="Proteomes" id="UP001596302"/>
    </source>
</evidence>
<evidence type="ECO:0000256" key="5">
    <source>
        <dbReference type="ARBA" id="ARBA00012876"/>
    </source>
</evidence>
<keyword evidence="8 17" id="KW-0808">Transferase</keyword>
<evidence type="ECO:0000256" key="2">
    <source>
        <dbReference type="ARBA" id="ARBA00001933"/>
    </source>
</evidence>
<comment type="similarity">
    <text evidence="4 16">Belongs to the class-III pyridoxal-phosphate-dependent aminotransferase family.</text>
</comment>
<dbReference type="PANTHER" id="PTHR11986:SF58">
    <property type="entry name" value="LEUCINE_METHIONINE RACEMASE"/>
    <property type="match status" value="1"/>
</dbReference>